<dbReference type="PANTHER" id="PTHR12110">
    <property type="entry name" value="HYDROXYPYRUVATE ISOMERASE"/>
    <property type="match status" value="1"/>
</dbReference>
<evidence type="ECO:0000313" key="3">
    <source>
        <dbReference type="Proteomes" id="UP000004508"/>
    </source>
</evidence>
<dbReference type="Proteomes" id="UP000004508">
    <property type="component" value="Unassembled WGS sequence"/>
</dbReference>
<dbReference type="PANTHER" id="PTHR12110:SF41">
    <property type="entry name" value="INOSOSE DEHYDRATASE"/>
    <property type="match status" value="1"/>
</dbReference>
<dbReference type="InterPro" id="IPR050312">
    <property type="entry name" value="IolE/XylAMocC-like"/>
</dbReference>
<dbReference type="RefSeq" id="WP_007915954.1">
    <property type="nucleotide sequence ID" value="NZ_ADVG01000003.1"/>
</dbReference>
<comment type="caution">
    <text evidence="2">The sequence shown here is derived from an EMBL/GenBank/DDBJ whole genome shotgun (WGS) entry which is preliminary data.</text>
</comment>
<dbReference type="InterPro" id="IPR013022">
    <property type="entry name" value="Xyl_isomerase-like_TIM-brl"/>
</dbReference>
<dbReference type="Pfam" id="PF01261">
    <property type="entry name" value="AP_endonuc_2"/>
    <property type="match status" value="1"/>
</dbReference>
<dbReference type="OrthoDB" id="9798407at2"/>
<dbReference type="InParanoid" id="D6TW49"/>
<gene>
    <name evidence="2" type="ORF">Krac_5474</name>
</gene>
<sequence length="249" mass="27318">MKTMALQLFTVRDETARDFAGTLRRVSELGYTAVEFAGYGGLSIPQMQALLAETGIQALSSHLALETLEQCFEQEAEYALAIGCPYIVVPWLPPDQRTTEAFTALAETLNRLGSKAKARGLTLGYHNHDFEFAPMSDENPTLVLDSLFEHTDPASVTFELDTYWAAFAGVDPVDYLQRHSGRVTLVHLKDMTPERTFTEVGAGTLPIAEIIAAARASGAQGYIVENDQPRIPALESAGRSLHFLRTLPE</sequence>
<accession>D6TW49</accession>
<dbReference type="SUPFAM" id="SSF51658">
    <property type="entry name" value="Xylose isomerase-like"/>
    <property type="match status" value="1"/>
</dbReference>
<name>D6TW49_KTERA</name>
<dbReference type="InterPro" id="IPR036237">
    <property type="entry name" value="Xyl_isomerase-like_sf"/>
</dbReference>
<evidence type="ECO:0000259" key="1">
    <source>
        <dbReference type="Pfam" id="PF01261"/>
    </source>
</evidence>
<dbReference type="EMBL" id="ADVG01000003">
    <property type="protein sequence ID" value="EFH84432.1"/>
    <property type="molecule type" value="Genomic_DNA"/>
</dbReference>
<organism evidence="2 3">
    <name type="scientific">Ktedonobacter racemifer DSM 44963</name>
    <dbReference type="NCBI Taxonomy" id="485913"/>
    <lineage>
        <taxon>Bacteria</taxon>
        <taxon>Bacillati</taxon>
        <taxon>Chloroflexota</taxon>
        <taxon>Ktedonobacteria</taxon>
        <taxon>Ktedonobacterales</taxon>
        <taxon>Ktedonobacteraceae</taxon>
        <taxon>Ktedonobacter</taxon>
    </lineage>
</organism>
<dbReference type="GO" id="GO:0016853">
    <property type="term" value="F:isomerase activity"/>
    <property type="evidence" value="ECO:0007669"/>
    <property type="project" value="UniProtKB-KW"/>
</dbReference>
<protein>
    <submittedName>
        <fullName evidence="2">Xylose isomerase domain protein TIM barrel</fullName>
    </submittedName>
</protein>
<keyword evidence="2" id="KW-0413">Isomerase</keyword>
<keyword evidence="3" id="KW-1185">Reference proteome</keyword>
<dbReference type="AlphaFoldDB" id="D6TW49"/>
<evidence type="ECO:0000313" key="2">
    <source>
        <dbReference type="EMBL" id="EFH84432.1"/>
    </source>
</evidence>
<feature type="domain" description="Xylose isomerase-like TIM barrel" evidence="1">
    <location>
        <begin position="23"/>
        <end position="246"/>
    </location>
</feature>
<proteinExistence type="predicted"/>
<dbReference type="Gene3D" id="3.20.20.150">
    <property type="entry name" value="Divalent-metal-dependent TIM barrel enzymes"/>
    <property type="match status" value="1"/>
</dbReference>
<dbReference type="eggNOG" id="COG1082">
    <property type="taxonomic scope" value="Bacteria"/>
</dbReference>
<reference evidence="2 3" key="1">
    <citation type="journal article" date="2011" name="Stand. Genomic Sci.">
        <title>Non-contiguous finished genome sequence and contextual data of the filamentous soil bacterium Ktedonobacter racemifer type strain (SOSP1-21).</title>
        <authorList>
            <person name="Chang Y.J."/>
            <person name="Land M."/>
            <person name="Hauser L."/>
            <person name="Chertkov O."/>
            <person name="Del Rio T.G."/>
            <person name="Nolan M."/>
            <person name="Copeland A."/>
            <person name="Tice H."/>
            <person name="Cheng J.F."/>
            <person name="Lucas S."/>
            <person name="Han C."/>
            <person name="Goodwin L."/>
            <person name="Pitluck S."/>
            <person name="Ivanova N."/>
            <person name="Ovchinikova G."/>
            <person name="Pati A."/>
            <person name="Chen A."/>
            <person name="Palaniappan K."/>
            <person name="Mavromatis K."/>
            <person name="Liolios K."/>
            <person name="Brettin T."/>
            <person name="Fiebig A."/>
            <person name="Rohde M."/>
            <person name="Abt B."/>
            <person name="Goker M."/>
            <person name="Detter J.C."/>
            <person name="Woyke T."/>
            <person name="Bristow J."/>
            <person name="Eisen J.A."/>
            <person name="Markowitz V."/>
            <person name="Hugenholtz P."/>
            <person name="Kyrpides N.C."/>
            <person name="Klenk H.P."/>
            <person name="Lapidus A."/>
        </authorList>
    </citation>
    <scope>NUCLEOTIDE SEQUENCE [LARGE SCALE GENOMIC DNA]</scope>
    <source>
        <strain evidence="3">DSM 44963</strain>
    </source>
</reference>
<dbReference type="STRING" id="485913.Krac_5474"/>